<organism evidence="2 3">
    <name type="scientific">Amaricoccus solimangrovi</name>
    <dbReference type="NCBI Taxonomy" id="2589815"/>
    <lineage>
        <taxon>Bacteria</taxon>
        <taxon>Pseudomonadati</taxon>
        <taxon>Pseudomonadota</taxon>
        <taxon>Alphaproteobacteria</taxon>
        <taxon>Rhodobacterales</taxon>
        <taxon>Paracoccaceae</taxon>
        <taxon>Amaricoccus</taxon>
    </lineage>
</organism>
<sequence length="191" mass="21262">MMRTRGRFAVAAAVLLRDDFDGPALRRLARVTKDAAQARRLLALAEVCDGGSRSDAARVGGVGPRTIRDWVLRFNAPGPAGRIDGKAPGNASKLDDAQRQALAALVERGPIPAVHEVVRWRLADLAHWIWEEFGISLSETTVSRELRALGYRKISARPRHYARNEAVINEYKKDYPPSWTRSAKGFRPEPR</sequence>
<proteinExistence type="predicted"/>
<dbReference type="Pfam" id="PF13592">
    <property type="entry name" value="HTH_33"/>
    <property type="match status" value="1"/>
</dbReference>
<dbReference type="InterPro" id="IPR009057">
    <property type="entry name" value="Homeodomain-like_sf"/>
</dbReference>
<dbReference type="AlphaFoldDB" id="A0A501W9Q3"/>
<dbReference type="Proteomes" id="UP000319255">
    <property type="component" value="Unassembled WGS sequence"/>
</dbReference>
<protein>
    <recommendedName>
        <fullName evidence="1">Winged helix-turn helix domain-containing protein</fullName>
    </recommendedName>
</protein>
<dbReference type="OrthoDB" id="2375382at2"/>
<feature type="domain" description="Winged helix-turn helix" evidence="1">
    <location>
        <begin position="116"/>
        <end position="175"/>
    </location>
</feature>
<evidence type="ECO:0000259" key="1">
    <source>
        <dbReference type="Pfam" id="PF13592"/>
    </source>
</evidence>
<comment type="caution">
    <text evidence="2">The sequence shown here is derived from an EMBL/GenBank/DDBJ whole genome shotgun (WGS) entry which is preliminary data.</text>
</comment>
<dbReference type="EMBL" id="VFRP01000058">
    <property type="protein sequence ID" value="TPE45110.1"/>
    <property type="molecule type" value="Genomic_DNA"/>
</dbReference>
<gene>
    <name evidence="2" type="ORF">FJM51_22670</name>
</gene>
<evidence type="ECO:0000313" key="3">
    <source>
        <dbReference type="Proteomes" id="UP000319255"/>
    </source>
</evidence>
<name>A0A501W9Q3_9RHOB</name>
<keyword evidence="3" id="KW-1185">Reference proteome</keyword>
<dbReference type="Pfam" id="PF13551">
    <property type="entry name" value="HTH_29"/>
    <property type="match status" value="1"/>
</dbReference>
<evidence type="ECO:0000313" key="2">
    <source>
        <dbReference type="EMBL" id="TPE45110.1"/>
    </source>
</evidence>
<dbReference type="SUPFAM" id="SSF46689">
    <property type="entry name" value="Homeodomain-like"/>
    <property type="match status" value="1"/>
</dbReference>
<accession>A0A501W9Q3</accession>
<dbReference type="InterPro" id="IPR025959">
    <property type="entry name" value="Winged_HTH_dom"/>
</dbReference>
<reference evidence="2 3" key="1">
    <citation type="submission" date="2019-06" db="EMBL/GenBank/DDBJ databases">
        <title>A novel bacterium of genus Amaricoccus, isolated from marine sediment.</title>
        <authorList>
            <person name="Huang H."/>
            <person name="Mo K."/>
            <person name="Hu Y."/>
        </authorList>
    </citation>
    <scope>NUCLEOTIDE SEQUENCE [LARGE SCALE GENOMIC DNA]</scope>
    <source>
        <strain evidence="2 3">HB172011</strain>
    </source>
</reference>